<protein>
    <submittedName>
        <fullName evidence="2">Uncharacterized protein</fullName>
    </submittedName>
</protein>
<organism evidence="2 3">
    <name type="scientific">Trypanosoma rangeli</name>
    <dbReference type="NCBI Taxonomy" id="5698"/>
    <lineage>
        <taxon>Eukaryota</taxon>
        <taxon>Discoba</taxon>
        <taxon>Euglenozoa</taxon>
        <taxon>Kinetoplastea</taxon>
        <taxon>Metakinetoplastina</taxon>
        <taxon>Trypanosomatida</taxon>
        <taxon>Trypanosomatidae</taxon>
        <taxon>Trypanosoma</taxon>
        <taxon>Herpetosoma</taxon>
    </lineage>
</organism>
<evidence type="ECO:0000313" key="3">
    <source>
        <dbReference type="Proteomes" id="UP000283634"/>
    </source>
</evidence>
<sequence>MSLPIIRLRTVNLNHATAAEDPVTASCTLYSFLRSVPTRFECEMAMSDFRHGVQAAQGHVYLTKNNAKMLTLVSAVVQDHMFRHPPKVSPQLARTAPTWRRLLNKEELTGPAPDSTAAVQLQGNASVLRDDESTQPPQRPSPLSSVDASGQRGHNAYTGDEPCDSSEEVVVMETVSTTSTRFKSPYEQIIPPTCLPAPEHTSSTAAIEIDAGTEENQEADTDDGHREGSIHLPGKRYRPHPLLLAILERVRVSCTAEEHESDQEEREFNTMMESREKALRTKLASAFSMISPNNKGCIAFLQKIEARIAAAKKLFEVQKYEEETIRMTECALKLEVAAMRAMLRQIVDAVADAEERHEREGPRSLHYAEECQVMAAIQQALEELP</sequence>
<dbReference type="VEuPathDB" id="TriTrypDB:TRSC58_05779"/>
<evidence type="ECO:0000256" key="1">
    <source>
        <dbReference type="SAM" id="MobiDB-lite"/>
    </source>
</evidence>
<dbReference type="Proteomes" id="UP000283634">
    <property type="component" value="Unassembled WGS sequence"/>
</dbReference>
<dbReference type="GeneID" id="40324461"/>
<accession>A0A3R7MVU7</accession>
<reference evidence="2 3" key="1">
    <citation type="journal article" date="2018" name="BMC Genomics">
        <title>Genomic comparison of Trypanosoma conorhini and Trypanosoma rangeli to Trypanosoma cruzi strains of high and low virulence.</title>
        <authorList>
            <person name="Bradwell K.R."/>
            <person name="Koparde V.N."/>
            <person name="Matveyev A.V."/>
            <person name="Serrano M.G."/>
            <person name="Alves J.M."/>
            <person name="Parikh H."/>
            <person name="Huang B."/>
            <person name="Lee V."/>
            <person name="Espinosa-Alvarez O."/>
            <person name="Ortiz P.A."/>
            <person name="Costa-Martins A.G."/>
            <person name="Teixeira M.M."/>
            <person name="Buck G.A."/>
        </authorList>
    </citation>
    <scope>NUCLEOTIDE SEQUENCE [LARGE SCALE GENOMIC DNA]</scope>
    <source>
        <strain evidence="2 3">AM80</strain>
    </source>
</reference>
<dbReference type="EMBL" id="MKGL01000009">
    <property type="protein sequence ID" value="RNF12107.1"/>
    <property type="molecule type" value="Genomic_DNA"/>
</dbReference>
<dbReference type="RefSeq" id="XP_029242574.1">
    <property type="nucleotide sequence ID" value="XM_029377601.1"/>
</dbReference>
<dbReference type="OMA" id="RATDMHQ"/>
<dbReference type="AlphaFoldDB" id="A0A3R7MVU7"/>
<feature type="region of interest" description="Disordered" evidence="1">
    <location>
        <begin position="214"/>
        <end position="234"/>
    </location>
</feature>
<gene>
    <name evidence="2" type="ORF">TraAM80_00528</name>
</gene>
<dbReference type="OrthoDB" id="246054at2759"/>
<keyword evidence="3" id="KW-1185">Reference proteome</keyword>
<proteinExistence type="predicted"/>
<feature type="region of interest" description="Disordered" evidence="1">
    <location>
        <begin position="128"/>
        <end position="167"/>
    </location>
</feature>
<evidence type="ECO:0000313" key="2">
    <source>
        <dbReference type="EMBL" id="RNF12107.1"/>
    </source>
</evidence>
<comment type="caution">
    <text evidence="2">The sequence shown here is derived from an EMBL/GenBank/DDBJ whole genome shotgun (WGS) entry which is preliminary data.</text>
</comment>
<name>A0A3R7MVU7_TRYRA</name>